<dbReference type="EMBL" id="PQIB02000004">
    <property type="protein sequence ID" value="RLN22436.1"/>
    <property type="molecule type" value="Genomic_DNA"/>
</dbReference>
<protein>
    <submittedName>
        <fullName evidence="1">Cytochrome P450 89A2-like</fullName>
    </submittedName>
</protein>
<name>A0A3L6SIM3_PANMI</name>
<dbReference type="AlphaFoldDB" id="A0A3L6SIM3"/>
<keyword evidence="2" id="KW-1185">Reference proteome</keyword>
<sequence length="81" mass="9845">MARRSPRHRIIETCRQLLLMAWRAAWPGFDLADRSASMRLSLHIFYRHLQTARALQLRLMELFVPMINMRREYKRFVKEEG</sequence>
<dbReference type="OrthoDB" id="10547442at2759"/>
<proteinExistence type="predicted"/>
<gene>
    <name evidence="1" type="ORF">C2845_PM07G07260</name>
</gene>
<dbReference type="Proteomes" id="UP000275267">
    <property type="component" value="Unassembled WGS sequence"/>
</dbReference>
<evidence type="ECO:0000313" key="2">
    <source>
        <dbReference type="Proteomes" id="UP000275267"/>
    </source>
</evidence>
<reference evidence="2" key="1">
    <citation type="journal article" date="2019" name="Nat. Commun.">
        <title>The genome of broomcorn millet.</title>
        <authorList>
            <person name="Zou C."/>
            <person name="Miki D."/>
            <person name="Li D."/>
            <person name="Tang Q."/>
            <person name="Xiao L."/>
            <person name="Rajput S."/>
            <person name="Deng P."/>
            <person name="Jia W."/>
            <person name="Huang R."/>
            <person name="Zhang M."/>
            <person name="Sun Y."/>
            <person name="Hu J."/>
            <person name="Fu X."/>
            <person name="Schnable P.S."/>
            <person name="Li F."/>
            <person name="Zhang H."/>
            <person name="Feng B."/>
            <person name="Zhu X."/>
            <person name="Liu R."/>
            <person name="Schnable J.C."/>
            <person name="Zhu J.-K."/>
            <person name="Zhang H."/>
        </authorList>
    </citation>
    <scope>NUCLEOTIDE SEQUENCE [LARGE SCALE GENOMIC DNA]</scope>
</reference>
<organism evidence="1 2">
    <name type="scientific">Panicum miliaceum</name>
    <name type="common">Proso millet</name>
    <name type="synonym">Broomcorn millet</name>
    <dbReference type="NCBI Taxonomy" id="4540"/>
    <lineage>
        <taxon>Eukaryota</taxon>
        <taxon>Viridiplantae</taxon>
        <taxon>Streptophyta</taxon>
        <taxon>Embryophyta</taxon>
        <taxon>Tracheophyta</taxon>
        <taxon>Spermatophyta</taxon>
        <taxon>Magnoliopsida</taxon>
        <taxon>Liliopsida</taxon>
        <taxon>Poales</taxon>
        <taxon>Poaceae</taxon>
        <taxon>PACMAD clade</taxon>
        <taxon>Panicoideae</taxon>
        <taxon>Panicodae</taxon>
        <taxon>Paniceae</taxon>
        <taxon>Panicinae</taxon>
        <taxon>Panicum</taxon>
        <taxon>Panicum sect. Panicum</taxon>
    </lineage>
</organism>
<evidence type="ECO:0000313" key="1">
    <source>
        <dbReference type="EMBL" id="RLN22436.1"/>
    </source>
</evidence>
<comment type="caution">
    <text evidence="1">The sequence shown here is derived from an EMBL/GenBank/DDBJ whole genome shotgun (WGS) entry which is preliminary data.</text>
</comment>
<accession>A0A3L6SIM3</accession>